<dbReference type="AlphaFoldDB" id="A2EDZ0"/>
<keyword evidence="1" id="KW-1133">Transmembrane helix</keyword>
<proteinExistence type="predicted"/>
<dbReference type="VEuPathDB" id="TrichDB:TVAG_230620"/>
<dbReference type="InterPro" id="IPR011050">
    <property type="entry name" value="Pectin_lyase_fold/virulence"/>
</dbReference>
<keyword evidence="3" id="KW-1185">Reference proteome</keyword>
<organism evidence="2 3">
    <name type="scientific">Trichomonas vaginalis (strain ATCC PRA-98 / G3)</name>
    <dbReference type="NCBI Taxonomy" id="412133"/>
    <lineage>
        <taxon>Eukaryota</taxon>
        <taxon>Metamonada</taxon>
        <taxon>Parabasalia</taxon>
        <taxon>Trichomonadida</taxon>
        <taxon>Trichomonadidae</taxon>
        <taxon>Trichomonas</taxon>
    </lineage>
</organism>
<dbReference type="EMBL" id="DS113364">
    <property type="protein sequence ID" value="EAY09102.1"/>
    <property type="molecule type" value="Genomic_DNA"/>
</dbReference>
<keyword evidence="1" id="KW-0812">Transmembrane</keyword>
<protein>
    <submittedName>
        <fullName evidence="2">Uncharacterized protein</fullName>
    </submittedName>
</protein>
<dbReference type="InParanoid" id="A2EDZ0"/>
<evidence type="ECO:0000313" key="3">
    <source>
        <dbReference type="Proteomes" id="UP000001542"/>
    </source>
</evidence>
<dbReference type="KEGG" id="tva:4767018"/>
<sequence>MIGLRGKLPLLTENMYSNSTFEPDFLLFTENSFSDTSAPNPIKLNAHLNNYKFKLDKCDPPKLENFSVIKQEINAPIKTLMMYPTVDIIECNFLYLYENSTAPAIVTYRCDNVTIESCSFQYLTSSVRSDYYGEAAFLTDHARNTIMSKCCISNCQGVKIGYLRYGVVSVFNQTSVFDSFGQRFFEFDCQDTTLKEVNASNNRATTHLILFNSVRTKTLISHILNCNFENINCLSSVFIYETNSGSDLLVSKTIFKDIPHNSPQLFSLSMESAPLYVSQCYFYQPKINISNYNESILKITDTIQEIKGSVLSFKLFNACEVKKGIHFGRRHILVISICAGILVLTPAVVYALYWRKRTKVFLERLDLDRTLTTDFG</sequence>
<reference evidence="2" key="1">
    <citation type="submission" date="2006-10" db="EMBL/GenBank/DDBJ databases">
        <authorList>
            <person name="Amadeo P."/>
            <person name="Zhao Q."/>
            <person name="Wortman J."/>
            <person name="Fraser-Liggett C."/>
            <person name="Carlton J."/>
        </authorList>
    </citation>
    <scope>NUCLEOTIDE SEQUENCE</scope>
    <source>
        <strain evidence="2">G3</strain>
    </source>
</reference>
<reference evidence="2" key="2">
    <citation type="journal article" date="2007" name="Science">
        <title>Draft genome sequence of the sexually transmitted pathogen Trichomonas vaginalis.</title>
        <authorList>
            <person name="Carlton J.M."/>
            <person name="Hirt R.P."/>
            <person name="Silva J.C."/>
            <person name="Delcher A.L."/>
            <person name="Schatz M."/>
            <person name="Zhao Q."/>
            <person name="Wortman J.R."/>
            <person name="Bidwell S.L."/>
            <person name="Alsmark U.C.M."/>
            <person name="Besteiro S."/>
            <person name="Sicheritz-Ponten T."/>
            <person name="Noel C.J."/>
            <person name="Dacks J.B."/>
            <person name="Foster P.G."/>
            <person name="Simillion C."/>
            <person name="Van de Peer Y."/>
            <person name="Miranda-Saavedra D."/>
            <person name="Barton G.J."/>
            <person name="Westrop G.D."/>
            <person name="Mueller S."/>
            <person name="Dessi D."/>
            <person name="Fiori P.L."/>
            <person name="Ren Q."/>
            <person name="Paulsen I."/>
            <person name="Zhang H."/>
            <person name="Bastida-Corcuera F.D."/>
            <person name="Simoes-Barbosa A."/>
            <person name="Brown M.T."/>
            <person name="Hayes R.D."/>
            <person name="Mukherjee M."/>
            <person name="Okumura C.Y."/>
            <person name="Schneider R."/>
            <person name="Smith A.J."/>
            <person name="Vanacova S."/>
            <person name="Villalvazo M."/>
            <person name="Haas B.J."/>
            <person name="Pertea M."/>
            <person name="Feldblyum T.V."/>
            <person name="Utterback T.R."/>
            <person name="Shu C.L."/>
            <person name="Osoegawa K."/>
            <person name="de Jong P.J."/>
            <person name="Hrdy I."/>
            <person name="Horvathova L."/>
            <person name="Zubacova Z."/>
            <person name="Dolezal P."/>
            <person name="Malik S.B."/>
            <person name="Logsdon J.M. Jr."/>
            <person name="Henze K."/>
            <person name="Gupta A."/>
            <person name="Wang C.C."/>
            <person name="Dunne R.L."/>
            <person name="Upcroft J.A."/>
            <person name="Upcroft P."/>
            <person name="White O."/>
            <person name="Salzberg S.L."/>
            <person name="Tang P."/>
            <person name="Chiu C.-H."/>
            <person name="Lee Y.-S."/>
            <person name="Embley T.M."/>
            <person name="Coombs G.H."/>
            <person name="Mottram J.C."/>
            <person name="Tachezy J."/>
            <person name="Fraser-Liggett C.M."/>
            <person name="Johnson P.J."/>
        </authorList>
    </citation>
    <scope>NUCLEOTIDE SEQUENCE [LARGE SCALE GENOMIC DNA]</scope>
    <source>
        <strain evidence="2">G3</strain>
    </source>
</reference>
<evidence type="ECO:0000256" key="1">
    <source>
        <dbReference type="SAM" id="Phobius"/>
    </source>
</evidence>
<name>A2EDZ0_TRIV3</name>
<accession>A2EDZ0</accession>
<feature type="transmembrane region" description="Helical" evidence="1">
    <location>
        <begin position="332"/>
        <end position="354"/>
    </location>
</feature>
<dbReference type="Proteomes" id="UP000001542">
    <property type="component" value="Unassembled WGS sequence"/>
</dbReference>
<dbReference type="SUPFAM" id="SSF51126">
    <property type="entry name" value="Pectin lyase-like"/>
    <property type="match status" value="1"/>
</dbReference>
<keyword evidence="1" id="KW-0472">Membrane</keyword>
<dbReference type="VEuPathDB" id="TrichDB:TVAGG3_0890190"/>
<gene>
    <name evidence="2" type="ORF">TVAG_230620</name>
</gene>
<evidence type="ECO:0000313" key="2">
    <source>
        <dbReference type="EMBL" id="EAY09102.1"/>
    </source>
</evidence>
<dbReference type="RefSeq" id="XP_001321325.1">
    <property type="nucleotide sequence ID" value="XM_001321290.1"/>
</dbReference>